<name>A0AAD6QP44_9ROSI</name>
<dbReference type="AlphaFoldDB" id="A0AAD6QP44"/>
<sequence>MSVSQNWVSGVYVERGKKGRKEEKEAKKWGLEEGWVVTAMMIGREQEEGGDGELQGNGCLPGSLIRGRHCLLSLSSLGIICLRL</sequence>
<reference evidence="1" key="1">
    <citation type="journal article" date="2023" name="Mol. Ecol. Resour.">
        <title>Chromosome-level genome assembly of a triploid poplar Populus alba 'Berolinensis'.</title>
        <authorList>
            <person name="Chen S."/>
            <person name="Yu Y."/>
            <person name="Wang X."/>
            <person name="Wang S."/>
            <person name="Zhang T."/>
            <person name="Zhou Y."/>
            <person name="He R."/>
            <person name="Meng N."/>
            <person name="Wang Y."/>
            <person name="Liu W."/>
            <person name="Liu Z."/>
            <person name="Liu J."/>
            <person name="Guo Q."/>
            <person name="Huang H."/>
            <person name="Sederoff R.R."/>
            <person name="Wang G."/>
            <person name="Qu G."/>
            <person name="Chen S."/>
        </authorList>
    </citation>
    <scope>NUCLEOTIDE SEQUENCE</scope>
    <source>
        <strain evidence="1">SC-2020</strain>
    </source>
</reference>
<evidence type="ECO:0000313" key="2">
    <source>
        <dbReference type="Proteomes" id="UP001164929"/>
    </source>
</evidence>
<proteinExistence type="predicted"/>
<keyword evidence="2" id="KW-1185">Reference proteome</keyword>
<protein>
    <submittedName>
        <fullName evidence="1">Uncharacterized protein</fullName>
    </submittedName>
</protein>
<accession>A0AAD6QP44</accession>
<dbReference type="Proteomes" id="UP001164929">
    <property type="component" value="Chromosome 6"/>
</dbReference>
<comment type="caution">
    <text evidence="1">The sequence shown here is derived from an EMBL/GenBank/DDBJ whole genome shotgun (WGS) entry which is preliminary data.</text>
</comment>
<gene>
    <name evidence="1" type="ORF">NC653_016921</name>
</gene>
<dbReference type="EMBL" id="JAQIZT010000006">
    <property type="protein sequence ID" value="KAJ6993937.1"/>
    <property type="molecule type" value="Genomic_DNA"/>
</dbReference>
<organism evidence="1 2">
    <name type="scientific">Populus alba x Populus x berolinensis</name>
    <dbReference type="NCBI Taxonomy" id="444605"/>
    <lineage>
        <taxon>Eukaryota</taxon>
        <taxon>Viridiplantae</taxon>
        <taxon>Streptophyta</taxon>
        <taxon>Embryophyta</taxon>
        <taxon>Tracheophyta</taxon>
        <taxon>Spermatophyta</taxon>
        <taxon>Magnoliopsida</taxon>
        <taxon>eudicotyledons</taxon>
        <taxon>Gunneridae</taxon>
        <taxon>Pentapetalae</taxon>
        <taxon>rosids</taxon>
        <taxon>fabids</taxon>
        <taxon>Malpighiales</taxon>
        <taxon>Salicaceae</taxon>
        <taxon>Saliceae</taxon>
        <taxon>Populus</taxon>
    </lineage>
</organism>
<evidence type="ECO:0000313" key="1">
    <source>
        <dbReference type="EMBL" id="KAJ6993937.1"/>
    </source>
</evidence>